<dbReference type="Proteomes" id="UP000014200">
    <property type="component" value="Unassembled WGS sequence"/>
</dbReference>
<accession>R9I006</accession>
<name>R9I006_9BACT</name>
<dbReference type="PANTHER" id="PTHR22916">
    <property type="entry name" value="GLYCOSYLTRANSFERASE"/>
    <property type="match status" value="1"/>
</dbReference>
<dbReference type="Gene3D" id="3.90.550.10">
    <property type="entry name" value="Spore Coat Polysaccharide Biosynthesis Protein SpsA, Chain A"/>
    <property type="match status" value="1"/>
</dbReference>
<evidence type="ECO:0000313" key="3">
    <source>
        <dbReference type="Proteomes" id="UP000014200"/>
    </source>
</evidence>
<dbReference type="GeneID" id="82154276"/>
<dbReference type="PANTHER" id="PTHR22916:SF3">
    <property type="entry name" value="UDP-GLCNAC:BETAGAL BETA-1,3-N-ACETYLGLUCOSAMINYLTRANSFERASE-LIKE PROTEIN 1"/>
    <property type="match status" value="1"/>
</dbReference>
<organism evidence="2 3">
    <name type="scientific">Phocaeicola sartorii</name>
    <dbReference type="NCBI Taxonomy" id="671267"/>
    <lineage>
        <taxon>Bacteria</taxon>
        <taxon>Pseudomonadati</taxon>
        <taxon>Bacteroidota</taxon>
        <taxon>Bacteroidia</taxon>
        <taxon>Bacteroidales</taxon>
        <taxon>Bacteroidaceae</taxon>
        <taxon>Phocaeicola</taxon>
    </lineage>
</organism>
<feature type="domain" description="Glycosyltransferase 2-like" evidence="1">
    <location>
        <begin position="5"/>
        <end position="166"/>
    </location>
</feature>
<dbReference type="Pfam" id="PF00535">
    <property type="entry name" value="Glycos_transf_2"/>
    <property type="match status" value="1"/>
</dbReference>
<dbReference type="InterPro" id="IPR029044">
    <property type="entry name" value="Nucleotide-diphossugar_trans"/>
</dbReference>
<dbReference type="OrthoDB" id="9802649at2"/>
<dbReference type="PATRIC" id="fig|1235788.3.peg.3748"/>
<evidence type="ECO:0000259" key="1">
    <source>
        <dbReference type="Pfam" id="PF00535"/>
    </source>
</evidence>
<dbReference type="SUPFAM" id="SSF53448">
    <property type="entry name" value="Nucleotide-diphospho-sugar transferases"/>
    <property type="match status" value="1"/>
</dbReference>
<sequence>MPKISVIVPVYKAEPYIARCIESVLSQDFTDWELILVDDGSPDKAGEICDAYREKDRRITVIHTENHGACAARALGVQTSSGEYIAFVDSDDYLPGDALSLLLGKAVKDNLDITVGCAALYRDRTQKEHYLQSGLWEKTDYIKKMLLHKISCGPVTKLFRRQVLDENAFKLPRNVTNNEDLYMNIVAALNSSRIGFYDDIVVYLYNPDNMNSVCRTMKVYEEPFFSLCNAIWKQLSDHGLENECRNEYLVFVFSGIGGCIFKQNKKVRNIEFISGLLALSKGYHGSLKTACVKFVCQHERFVFIYYILANLAKKTRNIWRKLFI</sequence>
<reference evidence="2 3" key="1">
    <citation type="submission" date="2013-04" db="EMBL/GenBank/DDBJ databases">
        <title>The Genome Sequence of Bacteroides massiliensis dnLKV3.</title>
        <authorList>
            <consortium name="The Broad Institute Genomics Platform"/>
            <consortium name="The Broad Institute Genome Sequencing Center for Infectious Disease"/>
            <person name="Earl A."/>
            <person name="Xavier R."/>
            <person name="Kuhn K."/>
            <person name="Stappenbeck T."/>
            <person name="Walker B."/>
            <person name="Young S."/>
            <person name="Zeng Q."/>
            <person name="Gargeya S."/>
            <person name="Fitzgerald M."/>
            <person name="Haas B."/>
            <person name="Abouelleil A."/>
            <person name="Allen A.W."/>
            <person name="Alvarado L."/>
            <person name="Arachchi H.M."/>
            <person name="Berlin A.M."/>
            <person name="Chapman S.B."/>
            <person name="Gainer-Dewar J."/>
            <person name="Goldberg J."/>
            <person name="Griggs A."/>
            <person name="Gujja S."/>
            <person name="Hansen M."/>
            <person name="Howarth C."/>
            <person name="Imamovic A."/>
            <person name="Ireland A."/>
            <person name="Larimer J."/>
            <person name="McCowan C."/>
            <person name="Murphy C."/>
            <person name="Pearson M."/>
            <person name="Poon T.W."/>
            <person name="Priest M."/>
            <person name="Roberts A."/>
            <person name="Saif S."/>
            <person name="Shea T."/>
            <person name="Sisk P."/>
            <person name="Sykes S."/>
            <person name="Wortman J."/>
            <person name="Nusbaum C."/>
            <person name="Birren B."/>
        </authorList>
    </citation>
    <scope>NUCLEOTIDE SEQUENCE [LARGE SCALE GENOMIC DNA]</scope>
    <source>
        <strain evidence="3">dnLKV3</strain>
    </source>
</reference>
<proteinExistence type="predicted"/>
<dbReference type="RefSeq" id="WP_016277932.1">
    <property type="nucleotide sequence ID" value="NZ_JABVZU010000003.1"/>
</dbReference>
<comment type="caution">
    <text evidence="2">The sequence shown here is derived from an EMBL/GenBank/DDBJ whole genome shotgun (WGS) entry which is preliminary data.</text>
</comment>
<dbReference type="EMBL" id="ASSP01000022">
    <property type="protein sequence ID" value="EOS09544.1"/>
    <property type="molecule type" value="Genomic_DNA"/>
</dbReference>
<dbReference type="InterPro" id="IPR001173">
    <property type="entry name" value="Glyco_trans_2-like"/>
</dbReference>
<dbReference type="AlphaFoldDB" id="R9I006"/>
<dbReference type="HOGENOM" id="CLU_025996_25_0_10"/>
<protein>
    <recommendedName>
        <fullName evidence="1">Glycosyltransferase 2-like domain-containing protein</fullName>
    </recommendedName>
</protein>
<dbReference type="CDD" id="cd00761">
    <property type="entry name" value="Glyco_tranf_GTA_type"/>
    <property type="match status" value="1"/>
</dbReference>
<keyword evidence="3" id="KW-1185">Reference proteome</keyword>
<evidence type="ECO:0000313" key="2">
    <source>
        <dbReference type="EMBL" id="EOS09544.1"/>
    </source>
</evidence>
<gene>
    <name evidence="2" type="ORF">C802_03657</name>
</gene>
<dbReference type="STRING" id="1235788.C802_03657"/>
<dbReference type="GO" id="GO:0016758">
    <property type="term" value="F:hexosyltransferase activity"/>
    <property type="evidence" value="ECO:0007669"/>
    <property type="project" value="UniProtKB-ARBA"/>
</dbReference>